<keyword evidence="2" id="KW-1185">Reference proteome</keyword>
<reference evidence="1 2" key="1">
    <citation type="journal article" date="2018" name="Proc. Natl. Acad. Sci. U.S.A.">
        <title>Draft genome sequence of Camellia sinensis var. sinensis provides insights into the evolution of the tea genome and tea quality.</title>
        <authorList>
            <person name="Wei C."/>
            <person name="Yang H."/>
            <person name="Wang S."/>
            <person name="Zhao J."/>
            <person name="Liu C."/>
            <person name="Gao L."/>
            <person name="Xia E."/>
            <person name="Lu Y."/>
            <person name="Tai Y."/>
            <person name="She G."/>
            <person name="Sun J."/>
            <person name="Cao H."/>
            <person name="Tong W."/>
            <person name="Gao Q."/>
            <person name="Li Y."/>
            <person name="Deng W."/>
            <person name="Jiang X."/>
            <person name="Wang W."/>
            <person name="Chen Q."/>
            <person name="Zhang S."/>
            <person name="Li H."/>
            <person name="Wu J."/>
            <person name="Wang P."/>
            <person name="Li P."/>
            <person name="Shi C."/>
            <person name="Zheng F."/>
            <person name="Jian J."/>
            <person name="Huang B."/>
            <person name="Shan D."/>
            <person name="Shi M."/>
            <person name="Fang C."/>
            <person name="Yue Y."/>
            <person name="Li F."/>
            <person name="Li D."/>
            <person name="Wei S."/>
            <person name="Han B."/>
            <person name="Jiang C."/>
            <person name="Yin Y."/>
            <person name="Xia T."/>
            <person name="Zhang Z."/>
            <person name="Bennetzen J.L."/>
            <person name="Zhao S."/>
            <person name="Wan X."/>
        </authorList>
    </citation>
    <scope>NUCLEOTIDE SEQUENCE [LARGE SCALE GENOMIC DNA]</scope>
    <source>
        <strain evidence="2">cv. Shuchazao</strain>
        <tissue evidence="1">Leaf</tissue>
    </source>
</reference>
<proteinExistence type="predicted"/>
<organism evidence="1 2">
    <name type="scientific">Camellia sinensis var. sinensis</name>
    <name type="common">China tea</name>
    <dbReference type="NCBI Taxonomy" id="542762"/>
    <lineage>
        <taxon>Eukaryota</taxon>
        <taxon>Viridiplantae</taxon>
        <taxon>Streptophyta</taxon>
        <taxon>Embryophyta</taxon>
        <taxon>Tracheophyta</taxon>
        <taxon>Spermatophyta</taxon>
        <taxon>Magnoliopsida</taxon>
        <taxon>eudicotyledons</taxon>
        <taxon>Gunneridae</taxon>
        <taxon>Pentapetalae</taxon>
        <taxon>asterids</taxon>
        <taxon>Ericales</taxon>
        <taxon>Theaceae</taxon>
        <taxon>Camellia</taxon>
    </lineage>
</organism>
<comment type="caution">
    <text evidence="1">The sequence shown here is derived from an EMBL/GenBank/DDBJ whole genome shotgun (WGS) entry which is preliminary data.</text>
</comment>
<dbReference type="Proteomes" id="UP000306102">
    <property type="component" value="Unassembled WGS sequence"/>
</dbReference>
<accession>A0A4S4DRK5</accession>
<protein>
    <submittedName>
        <fullName evidence="1">Uncharacterized protein</fullName>
    </submittedName>
</protein>
<sequence>MLLHNMDGETLMVVELHGYGTLIQFQADPTQLQADFEGSSEIHNLEYEFKLVWVTFPVNFFEIFELLKTFHLLCRGPSSTLTPVVPSGKHIWECGSTLLESCCENYDNDVFQLLAMEHVAAPVGEPVRRFLLGWVLLDFIYVGRGMGDSLNWILGCEWQGLEECHIEWQARIVWDGPQLRLLFLNWILWGMPELVEIAYSSWFLGALYKFYYRKYY</sequence>
<dbReference type="EMBL" id="SDRB02010563">
    <property type="protein sequence ID" value="THG05771.1"/>
    <property type="molecule type" value="Genomic_DNA"/>
</dbReference>
<name>A0A4S4DRK5_CAMSN</name>
<dbReference type="AlphaFoldDB" id="A0A4S4DRK5"/>
<evidence type="ECO:0000313" key="2">
    <source>
        <dbReference type="Proteomes" id="UP000306102"/>
    </source>
</evidence>
<gene>
    <name evidence="1" type="ORF">TEA_002325</name>
</gene>
<evidence type="ECO:0000313" key="1">
    <source>
        <dbReference type="EMBL" id="THG05771.1"/>
    </source>
</evidence>